<evidence type="ECO:0000256" key="5">
    <source>
        <dbReference type="ARBA" id="ARBA00038359"/>
    </source>
</evidence>
<evidence type="ECO:0000256" key="7">
    <source>
        <dbReference type="SAM" id="Phobius"/>
    </source>
</evidence>
<gene>
    <name evidence="9" type="ORF">P153DRAFT_306312</name>
</gene>
<evidence type="ECO:0000313" key="9">
    <source>
        <dbReference type="EMBL" id="KAF2133773.1"/>
    </source>
</evidence>
<dbReference type="Proteomes" id="UP000799771">
    <property type="component" value="Unassembled WGS sequence"/>
</dbReference>
<feature type="transmembrane region" description="Helical" evidence="7">
    <location>
        <begin position="30"/>
        <end position="51"/>
    </location>
</feature>
<dbReference type="RefSeq" id="XP_033528160.1">
    <property type="nucleotide sequence ID" value="XM_033664628.1"/>
</dbReference>
<dbReference type="GO" id="GO:0016020">
    <property type="term" value="C:membrane"/>
    <property type="evidence" value="ECO:0007669"/>
    <property type="project" value="UniProtKB-SubCell"/>
</dbReference>
<dbReference type="PANTHER" id="PTHR33048:SF129">
    <property type="entry name" value="INTEGRAL MEMBRANE PROTEIN-RELATED"/>
    <property type="match status" value="1"/>
</dbReference>
<evidence type="ECO:0000259" key="8">
    <source>
        <dbReference type="Pfam" id="PF20684"/>
    </source>
</evidence>
<feature type="transmembrane region" description="Helical" evidence="7">
    <location>
        <begin position="276"/>
        <end position="299"/>
    </location>
</feature>
<feature type="transmembrane region" description="Helical" evidence="7">
    <location>
        <begin position="63"/>
        <end position="82"/>
    </location>
</feature>
<sequence>MPGGIHPSLDVILSWPTPNYVDPVRRPNTILLLTCILGPITIGTTLARLWVRIFHQRNPNWDDWLMLAAAAPLITLTILYPLSGRNGLDRHIWDIDVFSNPQAAVTSRKYVLALETIFCTTSGLIKISILLFYRRLGSRVVSKTFRWVTWASIGFIAAYTVALTLAPILGCQPISAYWDQVNIAKVLSGDYKYHCFDEGADLFVASILSAVQDFMTAMLPACLYWNLRIPIRQKIALFSIFALGYGVCALAALRAYHTWHVFYETYDVTWATWDLFLVTMLELHLGAFCANVPALKVFFKHFFHDKLASRFGGSNNSKDRIDSAHSRFKSNNSHKVLQKVGSFFSKHSHSRSSRGYISDNHTSVVDHLGGVKVEKEIQISRSPLSAAENPNTVNKHDTIDVLYNHYYADIEMGYLEGTHNSPAPSLHSVRVVDDDLLEALPPLPLSPRSPRSIRSFVSMRSLSYNPKLKALPSLPVADADSGESRGEGPSFSLFPPRTSSNSPPPWKRWS</sequence>
<evidence type="ECO:0000256" key="6">
    <source>
        <dbReference type="SAM" id="MobiDB-lite"/>
    </source>
</evidence>
<feature type="transmembrane region" description="Helical" evidence="7">
    <location>
        <begin position="145"/>
        <end position="169"/>
    </location>
</feature>
<keyword evidence="3 7" id="KW-1133">Transmembrane helix</keyword>
<feature type="transmembrane region" description="Helical" evidence="7">
    <location>
        <begin position="235"/>
        <end position="256"/>
    </location>
</feature>
<feature type="domain" description="Rhodopsin" evidence="8">
    <location>
        <begin position="47"/>
        <end position="300"/>
    </location>
</feature>
<reference evidence="9" key="1">
    <citation type="journal article" date="2020" name="Stud. Mycol.">
        <title>101 Dothideomycetes genomes: a test case for predicting lifestyles and emergence of pathogens.</title>
        <authorList>
            <person name="Haridas S."/>
            <person name="Albert R."/>
            <person name="Binder M."/>
            <person name="Bloem J."/>
            <person name="Labutti K."/>
            <person name="Salamov A."/>
            <person name="Andreopoulos B."/>
            <person name="Baker S."/>
            <person name="Barry K."/>
            <person name="Bills G."/>
            <person name="Bluhm B."/>
            <person name="Cannon C."/>
            <person name="Castanera R."/>
            <person name="Culley D."/>
            <person name="Daum C."/>
            <person name="Ezra D."/>
            <person name="Gonzalez J."/>
            <person name="Henrissat B."/>
            <person name="Kuo A."/>
            <person name="Liang C."/>
            <person name="Lipzen A."/>
            <person name="Lutzoni F."/>
            <person name="Magnuson J."/>
            <person name="Mondo S."/>
            <person name="Nolan M."/>
            <person name="Ohm R."/>
            <person name="Pangilinan J."/>
            <person name="Park H.-J."/>
            <person name="Ramirez L."/>
            <person name="Alfaro M."/>
            <person name="Sun H."/>
            <person name="Tritt A."/>
            <person name="Yoshinaga Y."/>
            <person name="Zwiers L.-H."/>
            <person name="Turgeon B."/>
            <person name="Goodwin S."/>
            <person name="Spatafora J."/>
            <person name="Crous P."/>
            <person name="Grigoriev I."/>
        </authorList>
    </citation>
    <scope>NUCLEOTIDE SEQUENCE</scope>
    <source>
        <strain evidence="9">CBS 119687</strain>
    </source>
</reference>
<evidence type="ECO:0000256" key="4">
    <source>
        <dbReference type="ARBA" id="ARBA00023136"/>
    </source>
</evidence>
<evidence type="ECO:0000313" key="10">
    <source>
        <dbReference type="Proteomes" id="UP000799771"/>
    </source>
</evidence>
<feature type="transmembrane region" description="Helical" evidence="7">
    <location>
        <begin position="110"/>
        <end position="133"/>
    </location>
</feature>
<evidence type="ECO:0000256" key="3">
    <source>
        <dbReference type="ARBA" id="ARBA00022989"/>
    </source>
</evidence>
<dbReference type="EMBL" id="ML977498">
    <property type="protein sequence ID" value="KAF2133773.1"/>
    <property type="molecule type" value="Genomic_DNA"/>
</dbReference>
<evidence type="ECO:0000256" key="2">
    <source>
        <dbReference type="ARBA" id="ARBA00022692"/>
    </source>
</evidence>
<dbReference type="OrthoDB" id="5429740at2759"/>
<keyword evidence="2 7" id="KW-0812">Transmembrane</keyword>
<dbReference type="PANTHER" id="PTHR33048">
    <property type="entry name" value="PTH11-LIKE INTEGRAL MEMBRANE PROTEIN (AFU_ORTHOLOGUE AFUA_5G11245)"/>
    <property type="match status" value="1"/>
</dbReference>
<comment type="similarity">
    <text evidence="5">Belongs to the SAT4 family.</text>
</comment>
<dbReference type="AlphaFoldDB" id="A0A6A6ARC8"/>
<keyword evidence="10" id="KW-1185">Reference proteome</keyword>
<dbReference type="Pfam" id="PF20684">
    <property type="entry name" value="Fung_rhodopsin"/>
    <property type="match status" value="1"/>
</dbReference>
<keyword evidence="4 7" id="KW-0472">Membrane</keyword>
<protein>
    <recommendedName>
        <fullName evidence="8">Rhodopsin domain-containing protein</fullName>
    </recommendedName>
</protein>
<organism evidence="9 10">
    <name type="scientific">Dothidotthia symphoricarpi CBS 119687</name>
    <dbReference type="NCBI Taxonomy" id="1392245"/>
    <lineage>
        <taxon>Eukaryota</taxon>
        <taxon>Fungi</taxon>
        <taxon>Dikarya</taxon>
        <taxon>Ascomycota</taxon>
        <taxon>Pezizomycotina</taxon>
        <taxon>Dothideomycetes</taxon>
        <taxon>Pleosporomycetidae</taxon>
        <taxon>Pleosporales</taxon>
        <taxon>Dothidotthiaceae</taxon>
        <taxon>Dothidotthia</taxon>
    </lineage>
</organism>
<dbReference type="GeneID" id="54405060"/>
<feature type="region of interest" description="Disordered" evidence="6">
    <location>
        <begin position="473"/>
        <end position="510"/>
    </location>
</feature>
<dbReference type="InterPro" id="IPR052337">
    <property type="entry name" value="SAT4-like"/>
</dbReference>
<proteinExistence type="inferred from homology"/>
<dbReference type="InterPro" id="IPR049326">
    <property type="entry name" value="Rhodopsin_dom_fungi"/>
</dbReference>
<accession>A0A6A6ARC8</accession>
<evidence type="ECO:0000256" key="1">
    <source>
        <dbReference type="ARBA" id="ARBA00004141"/>
    </source>
</evidence>
<feature type="transmembrane region" description="Helical" evidence="7">
    <location>
        <begin position="202"/>
        <end position="223"/>
    </location>
</feature>
<comment type="subcellular location">
    <subcellularLocation>
        <location evidence="1">Membrane</location>
        <topology evidence="1">Multi-pass membrane protein</topology>
    </subcellularLocation>
</comment>
<name>A0A6A6ARC8_9PLEO</name>